<gene>
    <name evidence="2" type="ORF">MERR_LOCUS17590</name>
</gene>
<feature type="region of interest" description="Disordered" evidence="1">
    <location>
        <begin position="170"/>
        <end position="190"/>
    </location>
</feature>
<name>A0A6D2IQX4_9BRAS</name>
<evidence type="ECO:0000313" key="2">
    <source>
        <dbReference type="EMBL" id="CAA7030355.1"/>
    </source>
</evidence>
<dbReference type="EMBL" id="CACVBM020001095">
    <property type="protein sequence ID" value="CAA7030355.1"/>
    <property type="molecule type" value="Genomic_DNA"/>
</dbReference>
<dbReference type="AlphaFoldDB" id="A0A6D2IQX4"/>
<accession>A0A6D2IQX4</accession>
<dbReference type="OrthoDB" id="1110806at2759"/>
<keyword evidence="3" id="KW-1185">Reference proteome</keyword>
<protein>
    <submittedName>
        <fullName evidence="2">Uncharacterized protein</fullName>
    </submittedName>
</protein>
<organism evidence="2 3">
    <name type="scientific">Microthlaspi erraticum</name>
    <dbReference type="NCBI Taxonomy" id="1685480"/>
    <lineage>
        <taxon>Eukaryota</taxon>
        <taxon>Viridiplantae</taxon>
        <taxon>Streptophyta</taxon>
        <taxon>Embryophyta</taxon>
        <taxon>Tracheophyta</taxon>
        <taxon>Spermatophyta</taxon>
        <taxon>Magnoliopsida</taxon>
        <taxon>eudicotyledons</taxon>
        <taxon>Gunneridae</taxon>
        <taxon>Pentapetalae</taxon>
        <taxon>rosids</taxon>
        <taxon>malvids</taxon>
        <taxon>Brassicales</taxon>
        <taxon>Brassicaceae</taxon>
        <taxon>Coluteocarpeae</taxon>
        <taxon>Microthlaspi</taxon>
    </lineage>
</organism>
<comment type="caution">
    <text evidence="2">The sequence shown here is derived from an EMBL/GenBank/DDBJ whole genome shotgun (WGS) entry which is preliminary data.</text>
</comment>
<sequence>MEFLRTTTNACCLPSLYVTRHLYGDFPNHGFSDGNLWNIFYNGINGIDHKYKLSLDTASDGNFMTKSVPEAKLLIENLDLSDANACPEYNRNVITTSSSSESAQISELKNMISQLLKIRQGVHAIEDALATNENPLLEFIGDGAEDNKEEVNYIAGNFGNRGYNQPFRTHPNIPFQSTNVENPNDQVYPG</sequence>
<evidence type="ECO:0000256" key="1">
    <source>
        <dbReference type="SAM" id="MobiDB-lite"/>
    </source>
</evidence>
<reference evidence="2" key="1">
    <citation type="submission" date="2020-01" db="EMBL/GenBank/DDBJ databases">
        <authorList>
            <person name="Mishra B."/>
        </authorList>
    </citation>
    <scope>NUCLEOTIDE SEQUENCE [LARGE SCALE GENOMIC DNA]</scope>
</reference>
<feature type="compositionally biased region" description="Polar residues" evidence="1">
    <location>
        <begin position="174"/>
        <end position="190"/>
    </location>
</feature>
<proteinExistence type="predicted"/>
<evidence type="ECO:0000313" key="3">
    <source>
        <dbReference type="Proteomes" id="UP000467841"/>
    </source>
</evidence>
<dbReference type="Proteomes" id="UP000467841">
    <property type="component" value="Unassembled WGS sequence"/>
</dbReference>